<keyword evidence="7" id="KW-0963">Cytoplasm</keyword>
<dbReference type="AlphaFoldDB" id="A0A841GPZ5"/>
<comment type="catalytic activity">
    <reaction evidence="6 7">
        <text>N-acetyl-L-glutamate 5-semialdehyde + phosphate + NADP(+) = N-acetyl-L-glutamyl 5-phosphate + NADPH + H(+)</text>
        <dbReference type="Rhea" id="RHEA:21588"/>
        <dbReference type="ChEBI" id="CHEBI:15378"/>
        <dbReference type="ChEBI" id="CHEBI:29123"/>
        <dbReference type="ChEBI" id="CHEBI:43474"/>
        <dbReference type="ChEBI" id="CHEBI:57783"/>
        <dbReference type="ChEBI" id="CHEBI:57936"/>
        <dbReference type="ChEBI" id="CHEBI:58349"/>
        <dbReference type="EC" id="1.2.1.38"/>
    </reaction>
</comment>
<evidence type="ECO:0000256" key="4">
    <source>
        <dbReference type="ARBA" id="ARBA00022857"/>
    </source>
</evidence>
<dbReference type="CDD" id="cd23934">
    <property type="entry name" value="AGPR_1_C"/>
    <property type="match status" value="1"/>
</dbReference>
<evidence type="ECO:0000256" key="2">
    <source>
        <dbReference type="ARBA" id="ARBA00022571"/>
    </source>
</evidence>
<name>A0A841GPZ5_9GAMM</name>
<dbReference type="Proteomes" id="UP000585721">
    <property type="component" value="Unassembled WGS sequence"/>
</dbReference>
<keyword evidence="2 7" id="KW-0055">Arginine biosynthesis</keyword>
<feature type="active site" evidence="7 8">
    <location>
        <position position="156"/>
    </location>
</feature>
<comment type="similarity">
    <text evidence="7">Belongs to the NAGSA dehydrogenase family. Type 1 subfamily.</text>
</comment>
<dbReference type="Pfam" id="PF22698">
    <property type="entry name" value="Semialdhyde_dhC_1"/>
    <property type="match status" value="1"/>
</dbReference>
<dbReference type="Gene3D" id="3.30.360.10">
    <property type="entry name" value="Dihydrodipicolinate Reductase, domain 2"/>
    <property type="match status" value="1"/>
</dbReference>
<sequence length="335" mass="35910">MLNVVIIGASGYAGAELALLVHKHPELNLKGLYVSAGSQDANKPFSALHPQCLGLVDLPVKPLDDAGMQEAKTGTDLICLATAHEVSMNLAPQFLTAGIPVFDLSGAFRVQQDGFYDKYYGFTHDQPEWLSKAVYGLAEWNAEQIKQTDLVAVAGCYPTASLLALKPLMAAGLIKADTTPIINAVSGVSGAGRKAAIGTSFCEVSLNPYGVFNHRHQPEISYHLGGKVVFQPHLGNFVRGILATIYVQLADGVTEEQVNAAYQQAYSNSPIVRLSKQWPSIRGVAGTPFCDLHWQMQDGLLIVGSAIDNLLKGASSQALQCINLRFGFEPTLGLM</sequence>
<dbReference type="InterPro" id="IPR058924">
    <property type="entry name" value="AGPR_dimerisation_dom"/>
</dbReference>
<dbReference type="SUPFAM" id="SSF55347">
    <property type="entry name" value="Glyceraldehyde-3-phosphate dehydrogenase-like, C-terminal domain"/>
    <property type="match status" value="1"/>
</dbReference>
<dbReference type="InterPro" id="IPR036291">
    <property type="entry name" value="NAD(P)-bd_dom_sf"/>
</dbReference>
<dbReference type="InterPro" id="IPR000706">
    <property type="entry name" value="AGPR_type-1"/>
</dbReference>
<dbReference type="NCBIfam" id="TIGR01850">
    <property type="entry name" value="argC"/>
    <property type="match status" value="1"/>
</dbReference>
<dbReference type="Pfam" id="PF01118">
    <property type="entry name" value="Semialdhyde_dh"/>
    <property type="match status" value="1"/>
</dbReference>
<gene>
    <name evidence="7" type="primary">argC</name>
    <name evidence="10" type="ORF">HNR75_002927</name>
</gene>
<keyword evidence="5 7" id="KW-0560">Oxidoreductase</keyword>
<comment type="function">
    <text evidence="7">Catalyzes the NADPH-dependent reduction of N-acetyl-5-glutamyl phosphate to yield N-acetyl-L-glutamate 5-semialdehyde.</text>
</comment>
<dbReference type="GO" id="GO:0005737">
    <property type="term" value="C:cytoplasm"/>
    <property type="evidence" value="ECO:0007669"/>
    <property type="project" value="UniProtKB-SubCell"/>
</dbReference>
<comment type="caution">
    <text evidence="10">The sequence shown here is derived from an EMBL/GenBank/DDBJ whole genome shotgun (WGS) entry which is preliminary data.</text>
</comment>
<evidence type="ECO:0000256" key="5">
    <source>
        <dbReference type="ARBA" id="ARBA00023002"/>
    </source>
</evidence>
<evidence type="ECO:0000256" key="3">
    <source>
        <dbReference type="ARBA" id="ARBA00022605"/>
    </source>
</evidence>
<dbReference type="InterPro" id="IPR000534">
    <property type="entry name" value="Semialdehyde_DH_NAD-bd"/>
</dbReference>
<evidence type="ECO:0000256" key="6">
    <source>
        <dbReference type="ARBA" id="ARBA00050557"/>
    </source>
</evidence>
<comment type="pathway">
    <text evidence="1 7">Amino-acid biosynthesis; L-arginine biosynthesis; N(2)-acetyl-L-ornithine from L-glutamate: step 3/4.</text>
</comment>
<evidence type="ECO:0000256" key="7">
    <source>
        <dbReference type="HAMAP-Rule" id="MF_00150"/>
    </source>
</evidence>
<dbReference type="GO" id="GO:0051287">
    <property type="term" value="F:NAD binding"/>
    <property type="evidence" value="ECO:0007669"/>
    <property type="project" value="InterPro"/>
</dbReference>
<dbReference type="Gene3D" id="3.40.50.720">
    <property type="entry name" value="NAD(P)-binding Rossmann-like Domain"/>
    <property type="match status" value="1"/>
</dbReference>
<dbReference type="CDD" id="cd17895">
    <property type="entry name" value="AGPR_1_N"/>
    <property type="match status" value="1"/>
</dbReference>
<keyword evidence="4 7" id="KW-0521">NADP</keyword>
<evidence type="ECO:0000256" key="8">
    <source>
        <dbReference type="PROSITE-ProRule" id="PRU10010"/>
    </source>
</evidence>
<organism evidence="10 11">
    <name type="scientific">Tolumonas osonensis</name>
    <dbReference type="NCBI Taxonomy" id="675874"/>
    <lineage>
        <taxon>Bacteria</taxon>
        <taxon>Pseudomonadati</taxon>
        <taxon>Pseudomonadota</taxon>
        <taxon>Gammaproteobacteria</taxon>
        <taxon>Aeromonadales</taxon>
        <taxon>Aeromonadaceae</taxon>
        <taxon>Tolumonas</taxon>
    </lineage>
</organism>
<dbReference type="RefSeq" id="WP_188027695.1">
    <property type="nucleotide sequence ID" value="NZ_JACHGR010000011.1"/>
</dbReference>
<reference evidence="10 11" key="1">
    <citation type="submission" date="2020-08" db="EMBL/GenBank/DDBJ databases">
        <title>Genomic Encyclopedia of Type Strains, Phase IV (KMG-IV): sequencing the most valuable type-strain genomes for metagenomic binning, comparative biology and taxonomic classification.</title>
        <authorList>
            <person name="Goeker M."/>
        </authorList>
    </citation>
    <scope>NUCLEOTIDE SEQUENCE [LARGE SCALE GENOMIC DNA]</scope>
    <source>
        <strain evidence="10 11">DSM 22975</strain>
    </source>
</reference>
<feature type="domain" description="Semialdehyde dehydrogenase NAD-binding" evidence="9">
    <location>
        <begin position="3"/>
        <end position="148"/>
    </location>
</feature>
<dbReference type="PROSITE" id="PS01224">
    <property type="entry name" value="ARGC"/>
    <property type="match status" value="1"/>
</dbReference>
<evidence type="ECO:0000259" key="9">
    <source>
        <dbReference type="SMART" id="SM00859"/>
    </source>
</evidence>
<protein>
    <recommendedName>
        <fullName evidence="7">N-acetyl-gamma-glutamyl-phosphate reductase</fullName>
        <shortName evidence="7">AGPR</shortName>
        <ecNumber evidence="7">1.2.1.38</ecNumber>
    </recommendedName>
    <alternativeName>
        <fullName evidence="7">N-acetyl-glutamate semialdehyde dehydrogenase</fullName>
        <shortName evidence="7">NAGSA dehydrogenase</shortName>
    </alternativeName>
</protein>
<dbReference type="FunFam" id="3.30.360.10:FF:000014">
    <property type="entry name" value="N-acetyl-gamma-glutamyl-phosphate reductase"/>
    <property type="match status" value="1"/>
</dbReference>
<dbReference type="GO" id="GO:0070401">
    <property type="term" value="F:NADP+ binding"/>
    <property type="evidence" value="ECO:0007669"/>
    <property type="project" value="InterPro"/>
</dbReference>
<dbReference type="PANTHER" id="PTHR32338">
    <property type="entry name" value="N-ACETYL-GAMMA-GLUTAMYL-PHOSPHATE REDUCTASE, CHLOROPLASTIC-RELATED-RELATED"/>
    <property type="match status" value="1"/>
</dbReference>
<evidence type="ECO:0000313" key="10">
    <source>
        <dbReference type="EMBL" id="MBB6056980.1"/>
    </source>
</evidence>
<dbReference type="InterPro" id="IPR050085">
    <property type="entry name" value="AGPR"/>
</dbReference>
<evidence type="ECO:0000313" key="11">
    <source>
        <dbReference type="Proteomes" id="UP000585721"/>
    </source>
</evidence>
<dbReference type="UniPathway" id="UPA00068">
    <property type="reaction ID" value="UER00108"/>
</dbReference>
<dbReference type="SMART" id="SM00859">
    <property type="entry name" value="Semialdhyde_dh"/>
    <property type="match status" value="1"/>
</dbReference>
<keyword evidence="3 7" id="KW-0028">Amino-acid biosynthesis</keyword>
<evidence type="ECO:0000256" key="1">
    <source>
        <dbReference type="ARBA" id="ARBA00004862"/>
    </source>
</evidence>
<comment type="subcellular location">
    <subcellularLocation>
        <location evidence="7">Cytoplasm</location>
    </subcellularLocation>
</comment>
<accession>A0A841GPZ5</accession>
<dbReference type="HAMAP" id="MF_00150">
    <property type="entry name" value="ArgC_type1"/>
    <property type="match status" value="1"/>
</dbReference>
<dbReference type="GO" id="GO:0003942">
    <property type="term" value="F:N-acetyl-gamma-glutamyl-phosphate reductase activity"/>
    <property type="evidence" value="ECO:0007669"/>
    <property type="project" value="UniProtKB-UniRule"/>
</dbReference>
<proteinExistence type="inferred from homology"/>
<dbReference type="EC" id="1.2.1.38" evidence="7"/>
<dbReference type="GO" id="GO:0006526">
    <property type="term" value="P:L-arginine biosynthetic process"/>
    <property type="evidence" value="ECO:0007669"/>
    <property type="project" value="UniProtKB-UniRule"/>
</dbReference>
<dbReference type="EMBL" id="JACHGR010000011">
    <property type="protein sequence ID" value="MBB6056980.1"/>
    <property type="molecule type" value="Genomic_DNA"/>
</dbReference>
<dbReference type="SUPFAM" id="SSF51735">
    <property type="entry name" value="NAD(P)-binding Rossmann-fold domains"/>
    <property type="match status" value="1"/>
</dbReference>
<dbReference type="InterPro" id="IPR023013">
    <property type="entry name" value="AGPR_AS"/>
</dbReference>
<dbReference type="PANTHER" id="PTHR32338:SF10">
    <property type="entry name" value="N-ACETYL-GAMMA-GLUTAMYL-PHOSPHATE REDUCTASE, CHLOROPLASTIC-RELATED"/>
    <property type="match status" value="1"/>
</dbReference>
<keyword evidence="11" id="KW-1185">Reference proteome</keyword>